<keyword evidence="3 5" id="KW-1133">Transmembrane helix</keyword>
<feature type="transmembrane region" description="Helical" evidence="5">
    <location>
        <begin position="101"/>
        <end position="127"/>
    </location>
</feature>
<name>A0A430AHV4_9ENTE</name>
<keyword evidence="4 5" id="KW-0472">Membrane</keyword>
<dbReference type="PANTHER" id="PTHR43027:SF2">
    <property type="entry name" value="TRANSPORT PERMEASE PROTEIN"/>
    <property type="match status" value="1"/>
</dbReference>
<evidence type="ECO:0000256" key="5">
    <source>
        <dbReference type="RuleBase" id="RU361157"/>
    </source>
</evidence>
<evidence type="ECO:0000256" key="1">
    <source>
        <dbReference type="ARBA" id="ARBA00004141"/>
    </source>
</evidence>
<keyword evidence="5" id="KW-1003">Cell membrane</keyword>
<dbReference type="Proteomes" id="UP000288669">
    <property type="component" value="Unassembled WGS sequence"/>
</dbReference>
<keyword evidence="5" id="KW-0813">Transport</keyword>
<dbReference type="Pfam" id="PF01061">
    <property type="entry name" value="ABC2_membrane"/>
    <property type="match status" value="1"/>
</dbReference>
<feature type="transmembrane region" description="Helical" evidence="5">
    <location>
        <begin position="168"/>
        <end position="187"/>
    </location>
</feature>
<evidence type="ECO:0000256" key="3">
    <source>
        <dbReference type="ARBA" id="ARBA00022989"/>
    </source>
</evidence>
<dbReference type="InterPro" id="IPR013525">
    <property type="entry name" value="ABC2_TM"/>
</dbReference>
<dbReference type="InterPro" id="IPR047817">
    <property type="entry name" value="ABC2_TM_bact-type"/>
</dbReference>
<keyword evidence="2 5" id="KW-0812">Transmembrane</keyword>
<feature type="transmembrane region" description="Helical" evidence="5">
    <location>
        <begin position="61"/>
        <end position="80"/>
    </location>
</feature>
<feature type="transmembrane region" description="Helical" evidence="5">
    <location>
        <begin position="221"/>
        <end position="241"/>
    </location>
</feature>
<evidence type="ECO:0000259" key="6">
    <source>
        <dbReference type="PROSITE" id="PS51012"/>
    </source>
</evidence>
<evidence type="ECO:0000256" key="2">
    <source>
        <dbReference type="ARBA" id="ARBA00022692"/>
    </source>
</evidence>
<dbReference type="AlphaFoldDB" id="A0A430AHV4"/>
<dbReference type="GO" id="GO:0043190">
    <property type="term" value="C:ATP-binding cassette (ABC) transporter complex"/>
    <property type="evidence" value="ECO:0007669"/>
    <property type="project" value="InterPro"/>
</dbReference>
<comment type="subcellular location">
    <subcellularLocation>
        <location evidence="5">Cell membrane</location>
        <topology evidence="5">Multi-pass membrane protein</topology>
    </subcellularLocation>
    <subcellularLocation>
        <location evidence="1">Membrane</location>
        <topology evidence="1">Multi-pass membrane protein</topology>
    </subcellularLocation>
</comment>
<comment type="similarity">
    <text evidence="5">Belongs to the ABC-2 integral membrane protein family.</text>
</comment>
<dbReference type="PROSITE" id="PS51012">
    <property type="entry name" value="ABC_TM2"/>
    <property type="match status" value="1"/>
</dbReference>
<dbReference type="PANTHER" id="PTHR43027">
    <property type="entry name" value="DOXORUBICIN RESISTANCE ABC TRANSPORTER PERMEASE PROTEIN DRRC-RELATED"/>
    <property type="match status" value="1"/>
</dbReference>
<evidence type="ECO:0000256" key="4">
    <source>
        <dbReference type="ARBA" id="ARBA00023136"/>
    </source>
</evidence>
<protein>
    <recommendedName>
        <fullName evidence="5">Transport permease protein</fullName>
    </recommendedName>
</protein>
<dbReference type="PIRSF" id="PIRSF006648">
    <property type="entry name" value="DrrB"/>
    <property type="match status" value="1"/>
</dbReference>
<gene>
    <name evidence="7" type="ORF">CBF30_00160</name>
</gene>
<organism evidence="7 8">
    <name type="scientific">Vagococcus entomophilus</name>
    <dbReference type="NCBI Taxonomy" id="1160095"/>
    <lineage>
        <taxon>Bacteria</taxon>
        <taxon>Bacillati</taxon>
        <taxon>Bacillota</taxon>
        <taxon>Bacilli</taxon>
        <taxon>Lactobacillales</taxon>
        <taxon>Enterococcaceae</taxon>
        <taxon>Vagococcus</taxon>
    </lineage>
</organism>
<comment type="caution">
    <text evidence="7">The sequence shown here is derived from an EMBL/GenBank/DDBJ whole genome shotgun (WGS) entry which is preliminary data.</text>
</comment>
<evidence type="ECO:0000313" key="8">
    <source>
        <dbReference type="Proteomes" id="UP000288669"/>
    </source>
</evidence>
<dbReference type="InterPro" id="IPR000412">
    <property type="entry name" value="ABC_2_transport"/>
</dbReference>
<keyword evidence="8" id="KW-1185">Reference proteome</keyword>
<dbReference type="EMBL" id="NGJZ01000001">
    <property type="protein sequence ID" value="RSU07689.1"/>
    <property type="molecule type" value="Genomic_DNA"/>
</dbReference>
<reference evidence="7 8" key="1">
    <citation type="submission" date="2017-05" db="EMBL/GenBank/DDBJ databases">
        <title>Vagococcus spp. assemblies.</title>
        <authorList>
            <person name="Gulvik C.A."/>
        </authorList>
    </citation>
    <scope>NUCLEOTIDE SEQUENCE [LARGE SCALE GENOMIC DNA]</scope>
    <source>
        <strain evidence="7 8">DSM 24756</strain>
    </source>
</reference>
<feature type="transmembrane region" description="Helical" evidence="5">
    <location>
        <begin position="21"/>
        <end position="41"/>
    </location>
</feature>
<feature type="transmembrane region" description="Helical" evidence="5">
    <location>
        <begin position="133"/>
        <end position="156"/>
    </location>
</feature>
<proteinExistence type="inferred from homology"/>
<dbReference type="OrthoDB" id="63188at2"/>
<dbReference type="RefSeq" id="WP_126821599.1">
    <property type="nucleotide sequence ID" value="NZ_JBHLWU010000001.1"/>
</dbReference>
<dbReference type="GO" id="GO:0140359">
    <property type="term" value="F:ABC-type transporter activity"/>
    <property type="evidence" value="ECO:0007669"/>
    <property type="project" value="InterPro"/>
</dbReference>
<evidence type="ECO:0000313" key="7">
    <source>
        <dbReference type="EMBL" id="RSU07689.1"/>
    </source>
</evidence>
<feature type="domain" description="ABC transmembrane type-2" evidence="6">
    <location>
        <begin position="21"/>
        <end position="245"/>
    </location>
</feature>
<dbReference type="InterPro" id="IPR052902">
    <property type="entry name" value="ABC-2_transporter"/>
</dbReference>
<accession>A0A430AHV4</accession>
<sequence length="251" mass="28525">MNKTLVQLKMEFKRAFLRNKSFIFFSLCMPIGFYLLFTKVLNMGVTKEQMPAFNMRTLQSMTIYSVLISSIYSLSGSIVTDKIKGVTQLMITTPFSTKRYLGIKLGMQMLLNSLLICLIFIVGIVVNKVQAPILTWLSLGGWILYGTLPFMAIALLISFAKRAETVSILGNIFVFPLAIVSGLWWPIEYLPKMIQAIAKFLPTYYVNTQTQSILKSKAPTVQSFLIIFVYFVGFVLLYMYIKKKKGQLNHA</sequence>